<comment type="subcellular location">
    <subcellularLocation>
        <location evidence="1">Cell membrane</location>
        <topology evidence="1">Multi-pass membrane protein</topology>
    </subcellularLocation>
</comment>
<dbReference type="AlphaFoldDB" id="A0A9K3DCR2"/>
<evidence type="ECO:0000256" key="5">
    <source>
        <dbReference type="ARBA" id="ARBA00023136"/>
    </source>
</evidence>
<reference evidence="7 8" key="1">
    <citation type="journal article" date="2018" name="PLoS ONE">
        <title>The draft genome of Kipferlia bialata reveals reductive genome evolution in fornicate parasites.</title>
        <authorList>
            <person name="Tanifuji G."/>
            <person name="Takabayashi S."/>
            <person name="Kume K."/>
            <person name="Takagi M."/>
            <person name="Nakayama T."/>
            <person name="Kamikawa R."/>
            <person name="Inagaki Y."/>
            <person name="Hashimoto T."/>
        </authorList>
    </citation>
    <scope>NUCLEOTIDE SEQUENCE [LARGE SCALE GENOMIC DNA]</scope>
    <source>
        <strain evidence="7">NY0173</strain>
    </source>
</reference>
<organism evidence="7 8">
    <name type="scientific">Kipferlia bialata</name>
    <dbReference type="NCBI Taxonomy" id="797122"/>
    <lineage>
        <taxon>Eukaryota</taxon>
        <taxon>Metamonada</taxon>
        <taxon>Carpediemonas-like organisms</taxon>
        <taxon>Kipferlia</taxon>
    </lineage>
</organism>
<proteinExistence type="predicted"/>
<dbReference type="PANTHER" id="PTHR43823:SF3">
    <property type="entry name" value="MULTIDRUG EXPORT PROTEIN MEPA"/>
    <property type="match status" value="1"/>
</dbReference>
<accession>A0A9K3DCR2</accession>
<protein>
    <submittedName>
        <fullName evidence="7">Uncharacterized protein</fullName>
    </submittedName>
</protein>
<name>A0A9K3DCR2_9EUKA</name>
<evidence type="ECO:0000313" key="7">
    <source>
        <dbReference type="EMBL" id="GIQ92732.1"/>
    </source>
</evidence>
<evidence type="ECO:0000256" key="1">
    <source>
        <dbReference type="ARBA" id="ARBA00004651"/>
    </source>
</evidence>
<sequence>YTVVDSFFVGLYTGTEGLSALSLTAPLESLFPEAIGVMLGSGACSMLAVQIGIKHMSAARSLMAHLLLMGLFV</sequence>
<dbReference type="EMBL" id="BDIP01010400">
    <property type="protein sequence ID" value="GIQ92732.1"/>
    <property type="molecule type" value="Genomic_DNA"/>
</dbReference>
<feature type="non-terminal residue" evidence="7">
    <location>
        <position position="1"/>
    </location>
</feature>
<dbReference type="InterPro" id="IPR051327">
    <property type="entry name" value="MATE_MepA_subfamily"/>
</dbReference>
<keyword evidence="2" id="KW-1003">Cell membrane</keyword>
<evidence type="ECO:0000256" key="2">
    <source>
        <dbReference type="ARBA" id="ARBA00022475"/>
    </source>
</evidence>
<keyword evidence="5 6" id="KW-0472">Membrane</keyword>
<evidence type="ECO:0000313" key="8">
    <source>
        <dbReference type="Proteomes" id="UP000265618"/>
    </source>
</evidence>
<keyword evidence="4 6" id="KW-1133">Transmembrane helix</keyword>
<gene>
    <name evidence="7" type="ORF">KIPB_016670</name>
</gene>
<evidence type="ECO:0000256" key="6">
    <source>
        <dbReference type="SAM" id="Phobius"/>
    </source>
</evidence>
<dbReference type="Proteomes" id="UP000265618">
    <property type="component" value="Unassembled WGS sequence"/>
</dbReference>
<evidence type="ECO:0000256" key="3">
    <source>
        <dbReference type="ARBA" id="ARBA00022692"/>
    </source>
</evidence>
<keyword evidence="3 6" id="KW-0812">Transmembrane</keyword>
<feature type="transmembrane region" description="Helical" evidence="6">
    <location>
        <begin position="34"/>
        <end position="53"/>
    </location>
</feature>
<dbReference type="GO" id="GO:0005886">
    <property type="term" value="C:plasma membrane"/>
    <property type="evidence" value="ECO:0007669"/>
    <property type="project" value="UniProtKB-SubCell"/>
</dbReference>
<dbReference type="OrthoDB" id="2126698at2759"/>
<comment type="caution">
    <text evidence="7">The sequence shown here is derived from an EMBL/GenBank/DDBJ whole genome shotgun (WGS) entry which is preliminary data.</text>
</comment>
<feature type="non-terminal residue" evidence="7">
    <location>
        <position position="73"/>
    </location>
</feature>
<evidence type="ECO:0000256" key="4">
    <source>
        <dbReference type="ARBA" id="ARBA00022989"/>
    </source>
</evidence>
<keyword evidence="8" id="KW-1185">Reference proteome</keyword>
<dbReference type="PANTHER" id="PTHR43823">
    <property type="entry name" value="SPORULATION PROTEIN YKVU"/>
    <property type="match status" value="1"/>
</dbReference>